<keyword evidence="2" id="KW-1185">Reference proteome</keyword>
<evidence type="ECO:0008006" key="3">
    <source>
        <dbReference type="Google" id="ProtNLM"/>
    </source>
</evidence>
<dbReference type="EMBL" id="JAJNBZ010000026">
    <property type="protein sequence ID" value="MCE5172263.1"/>
    <property type="molecule type" value="Genomic_DNA"/>
</dbReference>
<evidence type="ECO:0000313" key="1">
    <source>
        <dbReference type="EMBL" id="MCE5172263.1"/>
    </source>
</evidence>
<name>A0ABS8YK57_9BACL</name>
<organism evidence="1 2">
    <name type="scientific">Paenibacillus profundus</name>
    <dbReference type="NCBI Taxonomy" id="1173085"/>
    <lineage>
        <taxon>Bacteria</taxon>
        <taxon>Bacillati</taxon>
        <taxon>Bacillota</taxon>
        <taxon>Bacilli</taxon>
        <taxon>Bacillales</taxon>
        <taxon>Paenibacillaceae</taxon>
        <taxon>Paenibacillus</taxon>
    </lineage>
</organism>
<proteinExistence type="predicted"/>
<gene>
    <name evidence="1" type="ORF">LQV63_23575</name>
</gene>
<dbReference type="Proteomes" id="UP001199916">
    <property type="component" value="Unassembled WGS sequence"/>
</dbReference>
<comment type="caution">
    <text evidence="1">The sequence shown here is derived from an EMBL/GenBank/DDBJ whole genome shotgun (WGS) entry which is preliminary data.</text>
</comment>
<reference evidence="1 2" key="1">
    <citation type="submission" date="2021-11" db="EMBL/GenBank/DDBJ databases">
        <title>Draft genome sequence of Paenibacillus profundus YoMME, a new Gram-positive bacteria with exoelectrogenic properties.</title>
        <authorList>
            <person name="Hubenova Y."/>
            <person name="Hubenova E."/>
            <person name="Manasiev Y."/>
            <person name="Peykov S."/>
            <person name="Mitov M."/>
        </authorList>
    </citation>
    <scope>NUCLEOTIDE SEQUENCE [LARGE SCALE GENOMIC DNA]</scope>
    <source>
        <strain evidence="1 2">YoMME</strain>
    </source>
</reference>
<sequence>MTMCRHVYPYYGVSPSTEPYLYPSTEQITETESRVASLPVLSFSVVANGYRGLLQIQNIGNDGTVTGTIFGEPLIGFWDENSLKLTFQRLTTSSPTPQNPYQVLNATAIQIYTGYLFTDVTNRSLYTLAGSFEAFHGTGGTASKTVFGWFAQALRS</sequence>
<protein>
    <recommendedName>
        <fullName evidence="3">Jacalin-type lectin domain-containing protein</fullName>
    </recommendedName>
</protein>
<evidence type="ECO:0000313" key="2">
    <source>
        <dbReference type="Proteomes" id="UP001199916"/>
    </source>
</evidence>
<accession>A0ABS8YK57</accession>
<dbReference type="RefSeq" id="WP_233698491.1">
    <property type="nucleotide sequence ID" value="NZ_JAJNBZ010000026.1"/>
</dbReference>